<dbReference type="InterPro" id="IPR002130">
    <property type="entry name" value="Cyclophilin-type_PPIase_dom"/>
</dbReference>
<proteinExistence type="inferred from homology"/>
<dbReference type="Gene3D" id="2.40.100.10">
    <property type="entry name" value="Cyclophilin-like"/>
    <property type="match status" value="1"/>
</dbReference>
<reference evidence="5 6" key="1">
    <citation type="submission" date="2019-07" db="EMBL/GenBank/DDBJ databases">
        <title>Genomes of Cafeteria roenbergensis.</title>
        <authorList>
            <person name="Fischer M.G."/>
            <person name="Hackl T."/>
            <person name="Roman M."/>
        </authorList>
    </citation>
    <scope>NUCLEOTIDE SEQUENCE [LARGE SCALE GENOMIC DNA]</scope>
    <source>
        <strain evidence="5 6">E4-10P</strain>
    </source>
</reference>
<dbReference type="GO" id="GO:0003755">
    <property type="term" value="F:peptidyl-prolyl cis-trans isomerase activity"/>
    <property type="evidence" value="ECO:0007669"/>
    <property type="project" value="UniProtKB-UniRule"/>
</dbReference>
<dbReference type="EMBL" id="VLTO01000007">
    <property type="protein sequence ID" value="KAA0176547.1"/>
    <property type="molecule type" value="Genomic_DNA"/>
</dbReference>
<comment type="catalytic activity">
    <reaction evidence="3">
        <text>[protein]-peptidylproline (omega=180) = [protein]-peptidylproline (omega=0)</text>
        <dbReference type="Rhea" id="RHEA:16237"/>
        <dbReference type="Rhea" id="RHEA-COMP:10747"/>
        <dbReference type="Rhea" id="RHEA-COMP:10748"/>
        <dbReference type="ChEBI" id="CHEBI:83833"/>
        <dbReference type="ChEBI" id="CHEBI:83834"/>
        <dbReference type="EC" id="5.2.1.8"/>
    </reaction>
</comment>
<accession>A0A5A8EIV0</accession>
<dbReference type="Proteomes" id="UP000322899">
    <property type="component" value="Unassembled WGS sequence"/>
</dbReference>
<dbReference type="InterPro" id="IPR024936">
    <property type="entry name" value="Cyclophilin-type_PPIase"/>
</dbReference>
<keyword evidence="2 3" id="KW-0413">Isomerase</keyword>
<dbReference type="SUPFAM" id="SSF50891">
    <property type="entry name" value="Cyclophilin-like"/>
    <property type="match status" value="1"/>
</dbReference>
<evidence type="ECO:0000259" key="4">
    <source>
        <dbReference type="PROSITE" id="PS50072"/>
    </source>
</evidence>
<dbReference type="EC" id="5.2.1.8" evidence="3"/>
<dbReference type="GO" id="GO:0016018">
    <property type="term" value="F:cyclosporin A binding"/>
    <property type="evidence" value="ECO:0007669"/>
    <property type="project" value="TreeGrafter"/>
</dbReference>
<comment type="caution">
    <text evidence="5">The sequence shown here is derived from an EMBL/GenBank/DDBJ whole genome shotgun (WGS) entry which is preliminary data.</text>
</comment>
<dbReference type="PRINTS" id="PR00153">
    <property type="entry name" value="CSAPPISMRASE"/>
</dbReference>
<dbReference type="PANTHER" id="PTHR11071:SF561">
    <property type="entry name" value="PEPTIDYL-PROLYL CIS-TRANS ISOMERASE D-RELATED"/>
    <property type="match status" value="1"/>
</dbReference>
<sequence length="177" mass="18453">MAAIAARDIGAPLPKVWLRIDIDGEPAGIVTFVLRADVAPRASENFRGLCTGEYGRGRLTGKPLSFAGTAFFRIIPGMMAVGGDIENNDGTGGECVFEQGKGALAEGRLADESFLLRHTGRGVLSTAVHRGPDTGASAFNLTFAPCRLLDERAVVFGYAVAGRGVLDRLEACGDAAG</sequence>
<comment type="similarity">
    <text evidence="3">Belongs to the cyclophilin-type PPIase family.</text>
</comment>
<keyword evidence="1 3" id="KW-0697">Rotamase</keyword>
<dbReference type="PIRSF" id="PIRSF001467">
    <property type="entry name" value="Peptidylpro_ismrse"/>
    <property type="match status" value="1"/>
</dbReference>
<dbReference type="GO" id="GO:0005737">
    <property type="term" value="C:cytoplasm"/>
    <property type="evidence" value="ECO:0007669"/>
    <property type="project" value="TreeGrafter"/>
</dbReference>
<name>A0A5A8EIV0_CAFRO</name>
<dbReference type="PANTHER" id="PTHR11071">
    <property type="entry name" value="PEPTIDYL-PROLYL CIS-TRANS ISOMERASE"/>
    <property type="match status" value="1"/>
</dbReference>
<gene>
    <name evidence="5" type="ORF">FNF27_01828</name>
</gene>
<evidence type="ECO:0000313" key="6">
    <source>
        <dbReference type="Proteomes" id="UP000322899"/>
    </source>
</evidence>
<evidence type="ECO:0000256" key="3">
    <source>
        <dbReference type="RuleBase" id="RU363019"/>
    </source>
</evidence>
<evidence type="ECO:0000313" key="5">
    <source>
        <dbReference type="EMBL" id="KAA0176547.1"/>
    </source>
</evidence>
<organism evidence="5 6">
    <name type="scientific">Cafeteria roenbergensis</name>
    <name type="common">Marine flagellate</name>
    <dbReference type="NCBI Taxonomy" id="33653"/>
    <lineage>
        <taxon>Eukaryota</taxon>
        <taxon>Sar</taxon>
        <taxon>Stramenopiles</taxon>
        <taxon>Bigyra</taxon>
        <taxon>Opalozoa</taxon>
        <taxon>Bicosoecida</taxon>
        <taxon>Cafeteriaceae</taxon>
        <taxon>Cafeteria</taxon>
    </lineage>
</organism>
<comment type="function">
    <text evidence="3">PPIases accelerate the folding of proteins. It catalyzes the cis-trans isomerization of proline imidic peptide bonds in oligopeptides.</text>
</comment>
<dbReference type="InterPro" id="IPR029000">
    <property type="entry name" value="Cyclophilin-like_dom_sf"/>
</dbReference>
<dbReference type="AlphaFoldDB" id="A0A5A8EIV0"/>
<evidence type="ECO:0000256" key="2">
    <source>
        <dbReference type="ARBA" id="ARBA00023235"/>
    </source>
</evidence>
<protein>
    <recommendedName>
        <fullName evidence="3">Peptidyl-prolyl cis-trans isomerase</fullName>
        <shortName evidence="3">PPIase</shortName>
        <ecNumber evidence="3">5.2.1.8</ecNumber>
    </recommendedName>
</protein>
<dbReference type="PROSITE" id="PS50072">
    <property type="entry name" value="CSA_PPIASE_2"/>
    <property type="match status" value="1"/>
</dbReference>
<evidence type="ECO:0000256" key="1">
    <source>
        <dbReference type="ARBA" id="ARBA00023110"/>
    </source>
</evidence>
<dbReference type="GO" id="GO:0006457">
    <property type="term" value="P:protein folding"/>
    <property type="evidence" value="ECO:0007669"/>
    <property type="project" value="TreeGrafter"/>
</dbReference>
<feature type="domain" description="PPIase cyclophilin-type" evidence="4">
    <location>
        <begin position="17"/>
        <end position="177"/>
    </location>
</feature>
<dbReference type="OrthoDB" id="193499at2759"/>
<dbReference type="Pfam" id="PF00160">
    <property type="entry name" value="Pro_isomerase"/>
    <property type="match status" value="1"/>
</dbReference>